<dbReference type="PANTHER" id="PTHR37468">
    <property type="entry name" value="SULFATE TRANSPORTER CYSZ"/>
    <property type="match status" value="1"/>
</dbReference>
<keyword evidence="7 11" id="KW-1133">Transmembrane helix</keyword>
<protein>
    <submittedName>
        <fullName evidence="12">Sulfate transporter CysZ</fullName>
    </submittedName>
</protein>
<comment type="caution">
    <text evidence="12">The sequence shown here is derived from an EMBL/GenBank/DDBJ whole genome shotgun (WGS) entry which is preliminary data.</text>
</comment>
<keyword evidence="8" id="KW-0764">Sulfate transport</keyword>
<evidence type="ECO:0000256" key="6">
    <source>
        <dbReference type="ARBA" id="ARBA00022692"/>
    </source>
</evidence>
<evidence type="ECO:0000256" key="11">
    <source>
        <dbReference type="SAM" id="Phobius"/>
    </source>
</evidence>
<organism evidence="12 13">
    <name type="scientific">Isoalcanivorax beigongshangi</name>
    <dbReference type="NCBI Taxonomy" id="3238810"/>
    <lineage>
        <taxon>Bacteria</taxon>
        <taxon>Pseudomonadati</taxon>
        <taxon>Pseudomonadota</taxon>
        <taxon>Gammaproteobacteria</taxon>
        <taxon>Oceanospirillales</taxon>
        <taxon>Alcanivoracaceae</taxon>
        <taxon>Isoalcanivorax</taxon>
    </lineage>
</organism>
<accession>A0ABV4AKJ2</accession>
<feature type="transmembrane region" description="Helical" evidence="11">
    <location>
        <begin position="218"/>
        <end position="251"/>
    </location>
</feature>
<reference evidence="12 13" key="1">
    <citation type="submission" date="2024-07" db="EMBL/GenBank/DDBJ databases">
        <authorList>
            <person name="Ren Q."/>
        </authorList>
    </citation>
    <scope>NUCLEOTIDE SEQUENCE [LARGE SCALE GENOMIC DNA]</scope>
    <source>
        <strain evidence="12 13">REN37</strain>
    </source>
</reference>
<dbReference type="EMBL" id="JBGCUO010000001">
    <property type="protein sequence ID" value="MEY1662383.1"/>
    <property type="molecule type" value="Genomic_DNA"/>
</dbReference>
<gene>
    <name evidence="12" type="primary">cysZ</name>
    <name evidence="12" type="ORF">AB5I84_09520</name>
</gene>
<keyword evidence="6 11" id="KW-0812">Transmembrane</keyword>
<feature type="transmembrane region" description="Helical" evidence="11">
    <location>
        <begin position="83"/>
        <end position="105"/>
    </location>
</feature>
<evidence type="ECO:0000256" key="3">
    <source>
        <dbReference type="ARBA" id="ARBA00022475"/>
    </source>
</evidence>
<evidence type="ECO:0000313" key="12">
    <source>
        <dbReference type="EMBL" id="MEY1662383.1"/>
    </source>
</evidence>
<evidence type="ECO:0000313" key="13">
    <source>
        <dbReference type="Proteomes" id="UP001562065"/>
    </source>
</evidence>
<proteinExistence type="predicted"/>
<evidence type="ECO:0000256" key="8">
    <source>
        <dbReference type="ARBA" id="ARBA00023032"/>
    </source>
</evidence>
<keyword evidence="2" id="KW-0813">Transport</keyword>
<keyword evidence="3" id="KW-1003">Cell membrane</keyword>
<dbReference type="Proteomes" id="UP001562065">
    <property type="component" value="Unassembled WGS sequence"/>
</dbReference>
<evidence type="ECO:0000256" key="1">
    <source>
        <dbReference type="ARBA" id="ARBA00004141"/>
    </source>
</evidence>
<evidence type="ECO:0000256" key="4">
    <source>
        <dbReference type="ARBA" id="ARBA00022519"/>
    </source>
</evidence>
<dbReference type="Pfam" id="PF07264">
    <property type="entry name" value="EI24"/>
    <property type="match status" value="1"/>
</dbReference>
<dbReference type="NCBIfam" id="NF003433">
    <property type="entry name" value="PRK04949.1"/>
    <property type="match status" value="1"/>
</dbReference>
<evidence type="ECO:0000256" key="9">
    <source>
        <dbReference type="ARBA" id="ARBA00023136"/>
    </source>
</evidence>
<feature type="transmembrane region" description="Helical" evidence="11">
    <location>
        <begin position="149"/>
        <end position="172"/>
    </location>
</feature>
<keyword evidence="9 11" id="KW-0472">Membrane</keyword>
<comment type="subcellular location">
    <subcellularLocation>
        <location evidence="1">Membrane</location>
        <topology evidence="1">Multi-pass membrane protein</topology>
    </subcellularLocation>
</comment>
<evidence type="ECO:0000256" key="7">
    <source>
        <dbReference type="ARBA" id="ARBA00022989"/>
    </source>
</evidence>
<keyword evidence="4" id="KW-0997">Cell inner membrane</keyword>
<evidence type="ECO:0000256" key="5">
    <source>
        <dbReference type="ARBA" id="ARBA00022605"/>
    </source>
</evidence>
<evidence type="ECO:0000256" key="10">
    <source>
        <dbReference type="ARBA" id="ARBA00023192"/>
    </source>
</evidence>
<feature type="transmembrane region" description="Helical" evidence="11">
    <location>
        <begin position="178"/>
        <end position="197"/>
    </location>
</feature>
<sequence>MIAPFAEALDTLRRSAALARSRTLRSWVVVPVLVNILLFGTAYYFAATWISGLIAGYASGWAIEGTFAFLNPGLSLLSGLLQVVVWLSLLVLMATVFTAVAQLLASPFMGFLAAKVDLMHAGPLGFPPQPEESIAGMTWRTIKRELRKFWYWLWRAVLLLILVVILSFIPGLNLLGTALWFGWSAWMMAIQYIDYGADTRLVPFAEVLARLRQRRLAVLSLGGIILGLSLVPLVNLVIMPVAVIAGTLFWLERMAPRPAMASQGAVVVTPAGRHTDSSVQR</sequence>
<dbReference type="InterPro" id="IPR050480">
    <property type="entry name" value="CysZ-like"/>
</dbReference>
<keyword evidence="5" id="KW-0028">Amino-acid biosynthesis</keyword>
<dbReference type="InterPro" id="IPR059112">
    <property type="entry name" value="CysZ/EI24"/>
</dbReference>
<feature type="transmembrane region" description="Helical" evidence="11">
    <location>
        <begin position="27"/>
        <end position="46"/>
    </location>
</feature>
<evidence type="ECO:0000256" key="2">
    <source>
        <dbReference type="ARBA" id="ARBA00022448"/>
    </source>
</evidence>
<dbReference type="PANTHER" id="PTHR37468:SF1">
    <property type="entry name" value="SULFATE TRANSPORTER CYSZ"/>
    <property type="match status" value="1"/>
</dbReference>
<name>A0ABV4AKJ2_9GAMM</name>
<dbReference type="RefSeq" id="WP_369455619.1">
    <property type="nucleotide sequence ID" value="NZ_JBGCUO010000001.1"/>
</dbReference>
<keyword evidence="13" id="KW-1185">Reference proteome</keyword>
<keyword evidence="10" id="KW-0198">Cysteine biosynthesis</keyword>